<accession>A0A2P8HVC0</accession>
<proteinExistence type="predicted"/>
<dbReference type="InterPro" id="IPR038607">
    <property type="entry name" value="PhoD-like_sf"/>
</dbReference>
<dbReference type="AlphaFoldDB" id="A0A2P8HVC0"/>
<evidence type="ECO:0008006" key="3">
    <source>
        <dbReference type="Google" id="ProtNLM"/>
    </source>
</evidence>
<dbReference type="PANTHER" id="PTHR37031">
    <property type="entry name" value="METALLOPHOSPHATASE BINDING DOMAIN PROTEIN"/>
    <property type="match status" value="1"/>
</dbReference>
<organism evidence="1 2">
    <name type="scientific">Chitinophaga niastensis</name>
    <dbReference type="NCBI Taxonomy" id="536980"/>
    <lineage>
        <taxon>Bacteria</taxon>
        <taxon>Pseudomonadati</taxon>
        <taxon>Bacteroidota</taxon>
        <taxon>Chitinophagia</taxon>
        <taxon>Chitinophagales</taxon>
        <taxon>Chitinophagaceae</taxon>
        <taxon>Chitinophaga</taxon>
    </lineage>
</organism>
<dbReference type="OrthoDB" id="9795624at2"/>
<dbReference type="EMBL" id="PYAW01000001">
    <property type="protein sequence ID" value="PSL50179.1"/>
    <property type="molecule type" value="Genomic_DNA"/>
</dbReference>
<evidence type="ECO:0000313" key="2">
    <source>
        <dbReference type="Proteomes" id="UP000240971"/>
    </source>
</evidence>
<dbReference type="PANTHER" id="PTHR37031:SF2">
    <property type="entry name" value="PHOD-LIKE PHOSPHATASE METALLOPHOSPHATASE DOMAIN-CONTAINING PROTEIN"/>
    <property type="match status" value="1"/>
</dbReference>
<keyword evidence="2" id="KW-1185">Reference proteome</keyword>
<dbReference type="Gene3D" id="3.60.21.70">
    <property type="entry name" value="PhoD-like phosphatase"/>
    <property type="match status" value="1"/>
</dbReference>
<dbReference type="Proteomes" id="UP000240971">
    <property type="component" value="Unassembled WGS sequence"/>
</dbReference>
<reference evidence="1 2" key="1">
    <citation type="submission" date="2018-03" db="EMBL/GenBank/DDBJ databases">
        <title>Genomic Encyclopedia of Archaeal and Bacterial Type Strains, Phase II (KMG-II): from individual species to whole genera.</title>
        <authorList>
            <person name="Goeker M."/>
        </authorList>
    </citation>
    <scope>NUCLEOTIDE SEQUENCE [LARGE SCALE GENOMIC DNA]</scope>
    <source>
        <strain evidence="1 2">DSM 24859</strain>
    </source>
</reference>
<sequence>MQLYTLLCGPVLRRVEPSKVCIWLATSIQPEECDAIINLLYKNKGDNKWIEKYIITHTKYNVHQLGSNLFVILLEITPAEGESAFKPLTPYGYDIHFRFSETDKVILNDKDIYSKKGAEKEVFFTKIYNTQKQYSYADLPYPVFVIPQQDTPNTRIFYGSCRKTHGHGSDALNTAAKYLEEQWKTYSGNQKKEIPDHVIFHLGDQIYTDDLNEKVFDAVQDLALSIMGYEEIIPAYVNAKEITNKGLTIFLYNYLDGVAGFEIEDLNLPAKITYADKSIPGNRRKNIHTFVVAYLGVPNCNFIPNILLINRGLIYNLIDKRAPDILEHFLAHSPLIDLNEVLPREYLRTNLPTQLVKVKDIKYKDRKGFVRRNSSITTEDDGHLISMGEFAALYLLNWGRFKVDTTGYKVEAIPATIADQFSSVWLEKEENLEGLIKMNANVIRLFANVPSYMIFDDHDVTDDWNCDIIWRNAVERSVTGKRLVSNALAAYWAFQGWGNNPGNYPDDFISAMIDHLKNPLYNQGVDDQSKAKKFEDSLFAFQDWAFIAPTNPIGIFLDNRTLRGGAEEMDYNTSLNENKMYKGARLMSQVAFDKIEALIKSVNYKSGTPLICCAPTPIIGSTLFEAGQLHMVDGTFNTDTILAGFKPKSTGRYDNDYECWRANPRGKYEFFNFIDTKIKPSKVIILSGDVHYGFHTKCILSSSLTRSNYDIDQFSSSALKNNTLDKLDKINLLADLSFFDTKDEKYKQVNELYPFPNPIGSQALTPHFALKGHLVKYTKIIDEDTWLIFRNNIGLLNVSELGKTLITSNLFLYAAYYDSPVIVSAPAPLAHFHLPKVRTM</sequence>
<evidence type="ECO:0000313" key="1">
    <source>
        <dbReference type="EMBL" id="PSL50179.1"/>
    </source>
</evidence>
<protein>
    <recommendedName>
        <fullName evidence="3">PhoD-like phosphatase</fullName>
    </recommendedName>
</protein>
<comment type="caution">
    <text evidence="1">The sequence shown here is derived from an EMBL/GenBank/DDBJ whole genome shotgun (WGS) entry which is preliminary data.</text>
</comment>
<dbReference type="RefSeq" id="WP_106527347.1">
    <property type="nucleotide sequence ID" value="NZ_PYAW01000001.1"/>
</dbReference>
<name>A0A2P8HVC0_CHINA</name>
<gene>
    <name evidence="1" type="ORF">CLV51_1011523</name>
</gene>